<dbReference type="InterPro" id="IPR036390">
    <property type="entry name" value="WH_DNA-bd_sf"/>
</dbReference>
<protein>
    <submittedName>
        <fullName evidence="4">Polyketide synthase</fullName>
    </submittedName>
</protein>
<dbReference type="Gene3D" id="3.40.630.30">
    <property type="match status" value="1"/>
</dbReference>
<dbReference type="PROSITE" id="PS51257">
    <property type="entry name" value="PROKAR_LIPOPROTEIN"/>
    <property type="match status" value="1"/>
</dbReference>
<feature type="domain" description="AprA winged helix" evidence="3">
    <location>
        <begin position="135"/>
        <end position="226"/>
    </location>
</feature>
<organism evidence="4 5">
    <name type="scientific">Burkholderia gladioli (strain BSR3)</name>
    <dbReference type="NCBI Taxonomy" id="999541"/>
    <lineage>
        <taxon>Bacteria</taxon>
        <taxon>Pseudomonadati</taxon>
        <taxon>Pseudomonadota</taxon>
        <taxon>Betaproteobacteria</taxon>
        <taxon>Burkholderiales</taxon>
        <taxon>Burkholderiaceae</taxon>
        <taxon>Burkholderia</taxon>
    </lineage>
</organism>
<dbReference type="InterPro" id="IPR056394">
    <property type="entry name" value="AprA-like_N"/>
</dbReference>
<dbReference type="RefSeq" id="WP_013700196.1">
    <property type="nucleotide sequence ID" value="NC_015383.1"/>
</dbReference>
<gene>
    <name evidence="4" type="ordered locus">bgla_4p2670</name>
</gene>
<keyword evidence="5" id="KW-1185">Reference proteome</keyword>
<reference evidence="4 5" key="1">
    <citation type="journal article" date="2011" name="J. Bacteriol.">
        <title>Complete genome sequence of Burkholderia gladioli BSR3.</title>
        <authorList>
            <person name="Seo Y.S."/>
            <person name="Lim J."/>
            <person name="Choi B.S."/>
            <person name="Kim H."/>
            <person name="Goo E."/>
            <person name="Lee B."/>
            <person name="Lim J.S."/>
            <person name="Choi I.Y."/>
            <person name="Moon J.S."/>
            <person name="Kim J."/>
            <person name="Hwang I."/>
        </authorList>
    </citation>
    <scope>NUCLEOTIDE SEQUENCE [LARGE SCALE GENOMIC DNA]</scope>
    <source>
        <strain evidence="5">BSR3</strain>
    </source>
</reference>
<dbReference type="Pfam" id="PF23525">
    <property type="entry name" value="Methyltransf_36"/>
    <property type="match status" value="1"/>
</dbReference>
<proteinExistence type="predicted"/>
<evidence type="ECO:0000259" key="2">
    <source>
        <dbReference type="Pfam" id="PF23526"/>
    </source>
</evidence>
<dbReference type="InterPro" id="IPR056393">
    <property type="entry name" value="AprA-like_MT2"/>
</dbReference>
<feature type="domain" description="AprA-like MT2-like" evidence="1">
    <location>
        <begin position="240"/>
        <end position="503"/>
    </location>
</feature>
<dbReference type="Pfam" id="PF23589">
    <property type="entry name" value="WHD_AprA"/>
    <property type="match status" value="1"/>
</dbReference>
<feature type="domain" description="AprA-like N-terminal" evidence="2">
    <location>
        <begin position="1"/>
        <end position="67"/>
    </location>
</feature>
<evidence type="ECO:0000313" key="5">
    <source>
        <dbReference type="Proteomes" id="UP000008316"/>
    </source>
</evidence>
<accession>F2LT80</accession>
<dbReference type="Proteomes" id="UP000008316">
    <property type="component" value="Plasmid bgla_4p"/>
</dbReference>
<evidence type="ECO:0000259" key="3">
    <source>
        <dbReference type="Pfam" id="PF23589"/>
    </source>
</evidence>
<dbReference type="EMBL" id="CP002604">
    <property type="protein sequence ID" value="AEA66026.1"/>
    <property type="molecule type" value="Genomic_DNA"/>
</dbReference>
<keyword evidence="4" id="KW-0614">Plasmid</keyword>
<evidence type="ECO:0000259" key="1">
    <source>
        <dbReference type="Pfam" id="PF23525"/>
    </source>
</evidence>
<dbReference type="Pfam" id="PF23526">
    <property type="entry name" value="AprA_N"/>
    <property type="match status" value="1"/>
</dbReference>
<dbReference type="InterPro" id="IPR029063">
    <property type="entry name" value="SAM-dependent_MTases_sf"/>
</dbReference>
<dbReference type="HOGENOM" id="CLU_459148_0_0_4"/>
<dbReference type="SUPFAM" id="SSF46785">
    <property type="entry name" value="Winged helix' DNA-binding domain"/>
    <property type="match status" value="1"/>
</dbReference>
<dbReference type="InterPro" id="IPR036388">
    <property type="entry name" value="WH-like_DNA-bd_sf"/>
</dbReference>
<sequence>MLEVINRYCHGYVAVPVIVACRAHGLFELLEQQGVLGFAALVERLHANDGHFRVALNVLESLGWLERDAGDAYRLTHQGALHARVPDDVLALLALPFDDYLRGGVPGDDCSLSAWFERSLRGWDAHDALLADLLDGLLVPSLLLALRAPDGRDAQLGPAVLASLPEPARGEVSDYFTRRGWLEADGDAEAPALSAAGSMLWARMFNAATVLSYRPMFGRIGELIFGTDGSVRAATGDGDESHVDRTLNVQGSGFGHQKYFGDLEAILVSIFDTEDFDAQPAYVVDMGCGDGTLLKHIYTVITTRTRRGWALDTHPLQLIGVDFNRKSLEETTRTLADIPHLTLWGDIGDPRQLLADLEAAGVDDPDRILHVRTFLDHERPFREPRGEAMAVAVSGTTVHVAADGRALPEAAVNLGLAEHLHRWAGILGAHGLIVLEVHSLPPAVVRDNLDSESLHYDAFHAFSGQLLVEATTFLDAAAAAGLFQQASSWRKYPRSLPFARITLSRLEKRDYRIRQVSEADLPALLRLEAACWPDGGGFDSSAIFRLDASRRDAALPCAPK</sequence>
<name>F2LT80_BURGS</name>
<dbReference type="SUPFAM" id="SSF53335">
    <property type="entry name" value="S-adenosyl-L-methionine-dependent methyltransferases"/>
    <property type="match status" value="1"/>
</dbReference>
<dbReference type="Gene3D" id="1.10.10.10">
    <property type="entry name" value="Winged helix-like DNA-binding domain superfamily/Winged helix DNA-binding domain"/>
    <property type="match status" value="1"/>
</dbReference>
<dbReference type="AlphaFoldDB" id="F2LT80"/>
<geneLocation type="plasmid" evidence="4 5">
    <name>bgla_4p</name>
</geneLocation>
<evidence type="ECO:0000313" key="4">
    <source>
        <dbReference type="EMBL" id="AEA66026.1"/>
    </source>
</evidence>
<dbReference type="KEGG" id="bgd:bgla_4p2670"/>
<dbReference type="InterPro" id="IPR056395">
    <property type="entry name" value="WH_AprA"/>
</dbReference>